<keyword evidence="3" id="KW-1185">Reference proteome</keyword>
<accession>A0AAW0Z5M9</accession>
<proteinExistence type="predicted"/>
<dbReference type="KEGG" id="kne:92178426"/>
<evidence type="ECO:0000256" key="1">
    <source>
        <dbReference type="SAM" id="MobiDB-lite"/>
    </source>
</evidence>
<evidence type="ECO:0000313" key="3">
    <source>
        <dbReference type="Proteomes" id="UP001388673"/>
    </source>
</evidence>
<feature type="compositionally biased region" description="Low complexity" evidence="1">
    <location>
        <begin position="28"/>
        <end position="37"/>
    </location>
</feature>
<sequence length="584" mass="63225">MPLEVTPAPFAASQRLPYTPAVIRPHNGLSPSSASSIGPGGGGSDGASFGPGPLVGAGSTMIPPAPGGIAGPHRPIAALPEAGYTAPGFRLAGLSAGSRYSGSFYSPSEGGEAGGHYAPAPRSVYSSIAPSAYDLNPATPPPHHHHHQETEIQHHQPFVHSPLSVVQSDNHFSNSLPSPRRGPPIAHAESIQDLHHHHHRGEIDDIDARSDAIYYALPKKNNHGARSRSGSTSSVSDTGTSAEDIHPQPQHHRSRSISSQTRDHHHGHQNHRSPSLPPVGRNHSPIPPSPLAAGADGSPAATSPSKRFPLRQHGHGRTSPGPAANTDMDDNKRSRLRSYLPLGREDEKGHGSDGDDARARRYSLPRSRSHSHSHSHTLPVENVEQLRRHNSNSSHRAHHHCSTPPPQAQPPIEGPVHDGHDHPHRHHQFPQTLQPLPQPHIHDGHHHHRHRSGSHPPLPGPTPEWNVNRSSSTMGLAPVPPYTMQDDGLGVYRPRRRRAISMQGLKGPQPQPQPQPHHPFNVNVNVDGTVYDDEASVAESRKTFLDGSMAGRASQYGLPKYPYPQKEDYRRYCIQRGKADVFIG</sequence>
<dbReference type="GeneID" id="92178426"/>
<feature type="compositionally biased region" description="Pro residues" evidence="1">
    <location>
        <begin position="403"/>
        <end position="413"/>
    </location>
</feature>
<gene>
    <name evidence="2" type="ORF">IAR55_001167</name>
</gene>
<feature type="compositionally biased region" description="Low complexity" evidence="1">
    <location>
        <begin position="227"/>
        <end position="242"/>
    </location>
</feature>
<feature type="compositionally biased region" description="Basic residues" evidence="1">
    <location>
        <begin position="443"/>
        <end position="453"/>
    </location>
</feature>
<comment type="caution">
    <text evidence="2">The sequence shown here is derived from an EMBL/GenBank/DDBJ whole genome shotgun (WGS) entry which is preliminary data.</text>
</comment>
<name>A0AAW0Z5M9_9TREE</name>
<dbReference type="RefSeq" id="XP_066805495.1">
    <property type="nucleotide sequence ID" value="XM_066944294.1"/>
</dbReference>
<reference evidence="2 3" key="1">
    <citation type="journal article" date="2024" name="bioRxiv">
        <title>Comparative genomics of Cryptococcus and Kwoniella reveals pathogenesis evolution and contrasting karyotype dynamics via intercentromeric recombination or chromosome fusion.</title>
        <authorList>
            <person name="Coelho M.A."/>
            <person name="David-Palma M."/>
            <person name="Shea T."/>
            <person name="Bowers K."/>
            <person name="McGinley-Smith S."/>
            <person name="Mohammad A.W."/>
            <person name="Gnirke A."/>
            <person name="Yurkov A.M."/>
            <person name="Nowrousian M."/>
            <person name="Sun S."/>
            <person name="Cuomo C.A."/>
            <person name="Heitman J."/>
        </authorList>
    </citation>
    <scope>NUCLEOTIDE SEQUENCE [LARGE SCALE GENOMIC DNA]</scope>
    <source>
        <strain evidence="2 3">CBS 13917</strain>
    </source>
</reference>
<feature type="region of interest" description="Disordered" evidence="1">
    <location>
        <begin position="219"/>
        <end position="488"/>
    </location>
</feature>
<feature type="compositionally biased region" description="Basic residues" evidence="1">
    <location>
        <begin position="360"/>
        <end position="375"/>
    </location>
</feature>
<feature type="compositionally biased region" description="Basic and acidic residues" evidence="1">
    <location>
        <begin position="343"/>
        <end position="359"/>
    </location>
</feature>
<evidence type="ECO:0008006" key="4">
    <source>
        <dbReference type="Google" id="ProtNLM"/>
    </source>
</evidence>
<dbReference type="EMBL" id="JBCAWK010000002">
    <property type="protein sequence ID" value="KAK8866016.1"/>
    <property type="molecule type" value="Genomic_DNA"/>
</dbReference>
<feature type="region of interest" description="Disordered" evidence="1">
    <location>
        <begin position="131"/>
        <end position="154"/>
    </location>
</feature>
<dbReference type="Proteomes" id="UP001388673">
    <property type="component" value="Unassembled WGS sequence"/>
</dbReference>
<organism evidence="2 3">
    <name type="scientific">Kwoniella newhampshirensis</name>
    <dbReference type="NCBI Taxonomy" id="1651941"/>
    <lineage>
        <taxon>Eukaryota</taxon>
        <taxon>Fungi</taxon>
        <taxon>Dikarya</taxon>
        <taxon>Basidiomycota</taxon>
        <taxon>Agaricomycotina</taxon>
        <taxon>Tremellomycetes</taxon>
        <taxon>Tremellales</taxon>
        <taxon>Cryptococcaceae</taxon>
        <taxon>Kwoniella</taxon>
    </lineage>
</organism>
<feature type="region of interest" description="Disordered" evidence="1">
    <location>
        <begin position="22"/>
        <end position="60"/>
    </location>
</feature>
<feature type="compositionally biased region" description="Polar residues" evidence="1">
    <location>
        <begin position="465"/>
        <end position="474"/>
    </location>
</feature>
<dbReference type="AlphaFoldDB" id="A0AAW0Z5M9"/>
<evidence type="ECO:0000313" key="2">
    <source>
        <dbReference type="EMBL" id="KAK8866016.1"/>
    </source>
</evidence>
<protein>
    <recommendedName>
        <fullName evidence="4">Velvet domain-containing protein</fullName>
    </recommendedName>
</protein>